<dbReference type="EMBL" id="JAPDRQ010000043">
    <property type="protein sequence ID" value="KAJ9659131.1"/>
    <property type="molecule type" value="Genomic_DNA"/>
</dbReference>
<evidence type="ECO:0000313" key="1">
    <source>
        <dbReference type="EMBL" id="KAJ9659131.1"/>
    </source>
</evidence>
<keyword evidence="2" id="KW-1185">Reference proteome</keyword>
<accession>A0ACC3ABN4</accession>
<proteinExistence type="predicted"/>
<organism evidence="1 2">
    <name type="scientific">Neophaeococcomyces mojaviensis</name>
    <dbReference type="NCBI Taxonomy" id="3383035"/>
    <lineage>
        <taxon>Eukaryota</taxon>
        <taxon>Fungi</taxon>
        <taxon>Dikarya</taxon>
        <taxon>Ascomycota</taxon>
        <taxon>Pezizomycotina</taxon>
        <taxon>Eurotiomycetes</taxon>
        <taxon>Chaetothyriomycetidae</taxon>
        <taxon>Chaetothyriales</taxon>
        <taxon>Chaetothyriales incertae sedis</taxon>
        <taxon>Neophaeococcomyces</taxon>
    </lineage>
</organism>
<sequence>MFTFRGFGSKAAILSTLLISSLYTSTYAQNTTIPSSSYIANAGSNNVSVAVNVPEGADKKDLYFHFEAPAKGRSWVGLGIGDQMTGSLMFIVYRSEGNTGEPTVSPRIASGHVMPRQTTDSNVTVLSSSKVTDDRFYVDFHCMSCREWNNGGGKVDVTSSDASFYFALGPDGTLESDDLNVQINQHPDIPTLFGLDLKSATGTNGVPTIGSTGDQDSDSDGTDDYGPGFTSRGLAAHAFVMGLAFTIIYPLGYLLLRLFERVWLHWAVQSFGVFLTILGVGSGIAVSIKNDISPKLTHPHQIIGLLTFFIILAAWTLGLIGHMMYKKKGVPSPLMKGHRIAGPLSILLGFVNTCIGLAWAGKRIAIAGYTVFDLLVWIVVLSLVFWKKKRNMRKQATNSAAAQNFREGQTYDPPMNPPAYQGVAMQNLDSRPAEYYNVQPNKP</sequence>
<comment type="caution">
    <text evidence="1">The sequence shown here is derived from an EMBL/GenBank/DDBJ whole genome shotgun (WGS) entry which is preliminary data.</text>
</comment>
<protein>
    <submittedName>
        <fullName evidence="1">Uncharacterized protein</fullName>
    </submittedName>
</protein>
<evidence type="ECO:0000313" key="2">
    <source>
        <dbReference type="Proteomes" id="UP001172386"/>
    </source>
</evidence>
<dbReference type="Proteomes" id="UP001172386">
    <property type="component" value="Unassembled WGS sequence"/>
</dbReference>
<gene>
    <name evidence="1" type="ORF">H2198_003273</name>
</gene>
<reference evidence="1" key="1">
    <citation type="submission" date="2022-10" db="EMBL/GenBank/DDBJ databases">
        <title>Culturing micro-colonial fungi from biological soil crusts in the Mojave desert and describing Neophaeococcomyces mojavensis, and introducing the new genera and species Taxawa tesnikishii.</title>
        <authorList>
            <person name="Kurbessoian T."/>
            <person name="Stajich J.E."/>
        </authorList>
    </citation>
    <scope>NUCLEOTIDE SEQUENCE</scope>
    <source>
        <strain evidence="1">JES_112</strain>
    </source>
</reference>
<name>A0ACC3ABN4_9EURO</name>